<dbReference type="InterPro" id="IPR036388">
    <property type="entry name" value="WH-like_DNA-bd_sf"/>
</dbReference>
<keyword evidence="3" id="KW-0804">Transcription</keyword>
<dbReference type="GO" id="GO:0003677">
    <property type="term" value="F:DNA binding"/>
    <property type="evidence" value="ECO:0007669"/>
    <property type="project" value="UniProtKB-KW"/>
</dbReference>
<dbReference type="GO" id="GO:0006355">
    <property type="term" value="P:regulation of DNA-templated transcription"/>
    <property type="evidence" value="ECO:0007669"/>
    <property type="project" value="InterPro"/>
</dbReference>
<dbReference type="SMART" id="SM00421">
    <property type="entry name" value="HTH_LUXR"/>
    <property type="match status" value="1"/>
</dbReference>
<evidence type="ECO:0000313" key="5">
    <source>
        <dbReference type="EMBL" id="SHM19868.1"/>
    </source>
</evidence>
<dbReference type="InterPro" id="IPR000792">
    <property type="entry name" value="Tscrpt_reg_LuxR_C"/>
</dbReference>
<dbReference type="Pfam" id="PF00196">
    <property type="entry name" value="GerE"/>
    <property type="match status" value="1"/>
</dbReference>
<name>A0A1M7GUV7_9RHOB</name>
<dbReference type="PROSITE" id="PS50043">
    <property type="entry name" value="HTH_LUXR_2"/>
    <property type="match status" value="1"/>
</dbReference>
<keyword evidence="1" id="KW-0805">Transcription regulation</keyword>
<organism evidence="5 6">
    <name type="scientific">Roseovarius pacificus</name>
    <dbReference type="NCBI Taxonomy" id="337701"/>
    <lineage>
        <taxon>Bacteria</taxon>
        <taxon>Pseudomonadati</taxon>
        <taxon>Pseudomonadota</taxon>
        <taxon>Alphaproteobacteria</taxon>
        <taxon>Rhodobacterales</taxon>
        <taxon>Roseobacteraceae</taxon>
        <taxon>Roseovarius</taxon>
    </lineage>
</organism>
<dbReference type="Gene3D" id="3.30.450.20">
    <property type="entry name" value="PAS domain"/>
    <property type="match status" value="1"/>
</dbReference>
<evidence type="ECO:0000313" key="6">
    <source>
        <dbReference type="Proteomes" id="UP000183974"/>
    </source>
</evidence>
<dbReference type="PANTHER" id="PTHR44688:SF16">
    <property type="entry name" value="DNA-BINDING TRANSCRIPTIONAL ACTIVATOR DEVR_DOSR"/>
    <property type="match status" value="1"/>
</dbReference>
<keyword evidence="6" id="KW-1185">Reference proteome</keyword>
<dbReference type="InterPro" id="IPR016032">
    <property type="entry name" value="Sig_transdc_resp-reg_C-effctor"/>
</dbReference>
<accession>A0A1M7GUV7</accession>
<dbReference type="PANTHER" id="PTHR44688">
    <property type="entry name" value="DNA-BINDING TRANSCRIPTIONAL ACTIVATOR DEVR_DOSR"/>
    <property type="match status" value="1"/>
</dbReference>
<dbReference type="InterPro" id="IPR035965">
    <property type="entry name" value="PAS-like_dom_sf"/>
</dbReference>
<sequence>MSNLLDTSTAAKAAELAFQESPVAQALTRYRQIVVTNNALTHLFEFRRDELEGRSVKRLYPSQADFTQIGDKCEYHLRNSQDTYYEDERFMQTSAKEIFLARARGVTLTPDDPFRLMIWSFERTGPRQYRSVSLTPREREVANLIVNGHTSREIGAKLGISHRTVEVHRAKLMKKFHVHNTAELVSEIMVAV</sequence>
<dbReference type="Gene3D" id="1.10.10.10">
    <property type="entry name" value="Winged helix-like DNA-binding domain superfamily/Winged helix DNA-binding domain"/>
    <property type="match status" value="1"/>
</dbReference>
<protein>
    <submittedName>
        <fullName evidence="5">Regulatory protein, luxR family</fullName>
    </submittedName>
</protein>
<dbReference type="EMBL" id="FRBR01000011">
    <property type="protein sequence ID" value="SHM19868.1"/>
    <property type="molecule type" value="Genomic_DNA"/>
</dbReference>
<gene>
    <name evidence="5" type="ORF">SAMN05444398_11190</name>
</gene>
<evidence type="ECO:0000256" key="1">
    <source>
        <dbReference type="ARBA" id="ARBA00023015"/>
    </source>
</evidence>
<dbReference type="CDD" id="cd06170">
    <property type="entry name" value="LuxR_C_like"/>
    <property type="match status" value="1"/>
</dbReference>
<dbReference type="SUPFAM" id="SSF46894">
    <property type="entry name" value="C-terminal effector domain of the bipartite response regulators"/>
    <property type="match status" value="1"/>
</dbReference>
<dbReference type="RefSeq" id="WP_073035983.1">
    <property type="nucleotide sequence ID" value="NZ_BMLR01000012.1"/>
</dbReference>
<evidence type="ECO:0000256" key="2">
    <source>
        <dbReference type="ARBA" id="ARBA00023125"/>
    </source>
</evidence>
<dbReference type="SUPFAM" id="SSF55785">
    <property type="entry name" value="PYP-like sensor domain (PAS domain)"/>
    <property type="match status" value="1"/>
</dbReference>
<dbReference type="STRING" id="337701.SAMN05444398_11190"/>
<dbReference type="AlphaFoldDB" id="A0A1M7GUV7"/>
<reference evidence="5 6" key="1">
    <citation type="submission" date="2016-11" db="EMBL/GenBank/DDBJ databases">
        <authorList>
            <person name="Jaros S."/>
            <person name="Januszkiewicz K."/>
            <person name="Wedrychowicz H."/>
        </authorList>
    </citation>
    <scope>NUCLEOTIDE SEQUENCE [LARGE SCALE GENOMIC DNA]</scope>
    <source>
        <strain evidence="5 6">DSM 29589</strain>
    </source>
</reference>
<dbReference type="Proteomes" id="UP000183974">
    <property type="component" value="Unassembled WGS sequence"/>
</dbReference>
<evidence type="ECO:0000256" key="3">
    <source>
        <dbReference type="ARBA" id="ARBA00023163"/>
    </source>
</evidence>
<keyword evidence="2" id="KW-0238">DNA-binding</keyword>
<dbReference type="PRINTS" id="PR00038">
    <property type="entry name" value="HTHLUXR"/>
</dbReference>
<dbReference type="OrthoDB" id="9782655at2"/>
<evidence type="ECO:0000259" key="4">
    <source>
        <dbReference type="PROSITE" id="PS50043"/>
    </source>
</evidence>
<feature type="domain" description="HTH luxR-type" evidence="4">
    <location>
        <begin position="127"/>
        <end position="192"/>
    </location>
</feature>
<proteinExistence type="predicted"/>